<feature type="domain" description="Carboxylesterase type B" evidence="1">
    <location>
        <begin position="9"/>
        <end position="71"/>
    </location>
</feature>
<protein>
    <submittedName>
        <fullName evidence="2">Carboxylesterase family protein</fullName>
    </submittedName>
</protein>
<gene>
    <name evidence="2" type="ORF">ACFPT7_23780</name>
</gene>
<name>A0ABW1EPX5_9BACT</name>
<reference evidence="3" key="1">
    <citation type="journal article" date="2019" name="Int. J. Syst. Evol. Microbiol.">
        <title>The Global Catalogue of Microorganisms (GCM) 10K type strain sequencing project: providing services to taxonomists for standard genome sequencing and annotation.</title>
        <authorList>
            <consortium name="The Broad Institute Genomics Platform"/>
            <consortium name="The Broad Institute Genome Sequencing Center for Infectious Disease"/>
            <person name="Wu L."/>
            <person name="Ma J."/>
        </authorList>
    </citation>
    <scope>NUCLEOTIDE SEQUENCE [LARGE SCALE GENOMIC DNA]</scope>
    <source>
        <strain evidence="3">JCM 4087</strain>
    </source>
</reference>
<organism evidence="2 3">
    <name type="scientific">Acidicapsa dinghuensis</name>
    <dbReference type="NCBI Taxonomy" id="2218256"/>
    <lineage>
        <taxon>Bacteria</taxon>
        <taxon>Pseudomonadati</taxon>
        <taxon>Acidobacteriota</taxon>
        <taxon>Terriglobia</taxon>
        <taxon>Terriglobales</taxon>
        <taxon>Acidobacteriaceae</taxon>
        <taxon>Acidicapsa</taxon>
    </lineage>
</organism>
<dbReference type="Pfam" id="PF00135">
    <property type="entry name" value="COesterase"/>
    <property type="match status" value="1"/>
</dbReference>
<dbReference type="InterPro" id="IPR002018">
    <property type="entry name" value="CarbesteraseB"/>
</dbReference>
<dbReference type="SUPFAM" id="SSF53474">
    <property type="entry name" value="alpha/beta-Hydrolases"/>
    <property type="match status" value="1"/>
</dbReference>
<evidence type="ECO:0000313" key="2">
    <source>
        <dbReference type="EMBL" id="MFC5865345.1"/>
    </source>
</evidence>
<evidence type="ECO:0000313" key="3">
    <source>
        <dbReference type="Proteomes" id="UP001596091"/>
    </source>
</evidence>
<dbReference type="InterPro" id="IPR029058">
    <property type="entry name" value="AB_hydrolase_fold"/>
</dbReference>
<accession>A0ABW1EPX5</accession>
<proteinExistence type="predicted"/>
<dbReference type="Proteomes" id="UP001596091">
    <property type="component" value="Unassembled WGS sequence"/>
</dbReference>
<comment type="caution">
    <text evidence="2">The sequence shown here is derived from an EMBL/GenBank/DDBJ whole genome shotgun (WGS) entry which is preliminary data.</text>
</comment>
<dbReference type="RefSeq" id="WP_263342337.1">
    <property type="nucleotide sequence ID" value="NZ_JAGSYH010000011.1"/>
</dbReference>
<keyword evidence="3" id="KW-1185">Reference proteome</keyword>
<dbReference type="EMBL" id="JBHSPH010000019">
    <property type="protein sequence ID" value="MFC5865345.1"/>
    <property type="molecule type" value="Genomic_DNA"/>
</dbReference>
<evidence type="ECO:0000259" key="1">
    <source>
        <dbReference type="Pfam" id="PF00135"/>
    </source>
</evidence>
<dbReference type="Gene3D" id="3.40.50.1820">
    <property type="entry name" value="alpha/beta hydrolase"/>
    <property type="match status" value="1"/>
</dbReference>
<sequence>MLPTSMRKELTGAPHATDVPFVFDTAEAHYGAPLTEADEKVAQEMITYWANFIKTGNPSGAGLPDWPAIAQRATC</sequence>